<dbReference type="RefSeq" id="WP_257444470.1">
    <property type="nucleotide sequence ID" value="NZ_JANIPJ010000004.1"/>
</dbReference>
<name>A0A9X2MPK4_9BACL</name>
<dbReference type="Gene3D" id="3.40.190.10">
    <property type="entry name" value="Periplasmic binding protein-like II"/>
    <property type="match status" value="2"/>
</dbReference>
<evidence type="ECO:0000313" key="4">
    <source>
        <dbReference type="Proteomes" id="UP001141950"/>
    </source>
</evidence>
<dbReference type="SUPFAM" id="SSF53850">
    <property type="entry name" value="Periplasmic binding protein-like II"/>
    <property type="match status" value="1"/>
</dbReference>
<gene>
    <name evidence="3" type="ORF">NQZ67_08210</name>
</gene>
<protein>
    <submittedName>
        <fullName evidence="3">ABC transporter substrate-binding protein</fullName>
    </submittedName>
</protein>
<feature type="domain" description="SsuA/THI5-like" evidence="2">
    <location>
        <begin position="52"/>
        <end position="266"/>
    </location>
</feature>
<dbReference type="PANTHER" id="PTHR31528">
    <property type="entry name" value="4-AMINO-5-HYDROXYMETHYL-2-METHYLPYRIMIDINE PHOSPHATE SYNTHASE THI11-RELATED"/>
    <property type="match status" value="1"/>
</dbReference>
<reference evidence="3" key="1">
    <citation type="submission" date="2022-08" db="EMBL/GenBank/DDBJ databases">
        <title>The genomic sequence of strain Paenibacillus sp. SCIV0701.</title>
        <authorList>
            <person name="Zhao H."/>
        </authorList>
    </citation>
    <scope>NUCLEOTIDE SEQUENCE</scope>
    <source>
        <strain evidence="3">SCIV0701</strain>
    </source>
</reference>
<accession>A0A9X2MPK4</accession>
<dbReference type="InterPro" id="IPR027939">
    <property type="entry name" value="NMT1/THI5"/>
</dbReference>
<dbReference type="InterPro" id="IPR015168">
    <property type="entry name" value="SsuA/THI5"/>
</dbReference>
<evidence type="ECO:0000256" key="1">
    <source>
        <dbReference type="SAM" id="SignalP"/>
    </source>
</evidence>
<feature type="signal peptide" evidence="1">
    <location>
        <begin position="1"/>
        <end position="34"/>
    </location>
</feature>
<evidence type="ECO:0000259" key="2">
    <source>
        <dbReference type="Pfam" id="PF09084"/>
    </source>
</evidence>
<keyword evidence="1" id="KW-0732">Signal</keyword>
<comment type="caution">
    <text evidence="3">The sequence shown here is derived from an EMBL/GenBank/DDBJ whole genome shotgun (WGS) entry which is preliminary data.</text>
</comment>
<organism evidence="3 4">
    <name type="scientific">Paenibacillus soyae</name>
    <dbReference type="NCBI Taxonomy" id="2969249"/>
    <lineage>
        <taxon>Bacteria</taxon>
        <taxon>Bacillati</taxon>
        <taxon>Bacillota</taxon>
        <taxon>Bacilli</taxon>
        <taxon>Bacillales</taxon>
        <taxon>Paenibacillaceae</taxon>
        <taxon>Paenibacillus</taxon>
    </lineage>
</organism>
<dbReference type="Pfam" id="PF09084">
    <property type="entry name" value="NMT1"/>
    <property type="match status" value="1"/>
</dbReference>
<evidence type="ECO:0000313" key="3">
    <source>
        <dbReference type="EMBL" id="MCR2803864.1"/>
    </source>
</evidence>
<dbReference type="AlphaFoldDB" id="A0A9X2MPK4"/>
<feature type="chain" id="PRO_5040782388" evidence="1">
    <location>
        <begin position="35"/>
        <end position="337"/>
    </location>
</feature>
<dbReference type="GO" id="GO:0009228">
    <property type="term" value="P:thiamine biosynthetic process"/>
    <property type="evidence" value="ECO:0007669"/>
    <property type="project" value="InterPro"/>
</dbReference>
<dbReference type="EMBL" id="JANIPJ010000004">
    <property type="protein sequence ID" value="MCR2803864.1"/>
    <property type="molecule type" value="Genomic_DNA"/>
</dbReference>
<dbReference type="Proteomes" id="UP001141950">
    <property type="component" value="Unassembled WGS sequence"/>
</dbReference>
<proteinExistence type="predicted"/>
<sequence length="337" mass="36932">MYSRKLPHSILRTTVSLATVCALILTGCSSNKQAESEAELEELTVLLDWYPNAVHTFLYAAEEQGYFEDAGLQVNLQTPAGTNDAVKLVATGKADLALSYQMQVAISRAEDIPVVSLAAIVRHPLNRVFALESSGIRSPKDLVGARIGYPSIPLDEAIVSTMVKTDGGDAASLNFQDIGWDLIPALTTEKVDAIVGGYVNHEKLLLEKEGAELVTFDPSDFGVPDFYELVLVASESGVEENEDSYRKFIEAAAKGQQYTAEHPEEALKILLDKQTTEFPLDADIEKQSLDVLLPLMDAGDKPFGYQSPEAWQSVIAWLQENGQLKQEVKPEQAFRNL</sequence>
<dbReference type="PANTHER" id="PTHR31528:SF3">
    <property type="entry name" value="THIAMINE BIOSYNTHESIS PROTEIN HI_0357-RELATED"/>
    <property type="match status" value="1"/>
</dbReference>
<dbReference type="PROSITE" id="PS51257">
    <property type="entry name" value="PROKAR_LIPOPROTEIN"/>
    <property type="match status" value="1"/>
</dbReference>
<keyword evidence="4" id="KW-1185">Reference proteome</keyword>